<evidence type="ECO:0000259" key="2">
    <source>
        <dbReference type="Pfam" id="PF02371"/>
    </source>
</evidence>
<evidence type="ECO:0000313" key="4">
    <source>
        <dbReference type="Proteomes" id="UP000783871"/>
    </source>
</evidence>
<dbReference type="InterPro" id="IPR047650">
    <property type="entry name" value="Transpos_IS110"/>
</dbReference>
<dbReference type="Pfam" id="PF01548">
    <property type="entry name" value="DEDD_Tnp_IS110"/>
    <property type="match status" value="1"/>
</dbReference>
<feature type="domain" description="Transposase IS116/IS110/IS902 C-terminal" evidence="2">
    <location>
        <begin position="274"/>
        <end position="357"/>
    </location>
</feature>
<reference evidence="3 4" key="1">
    <citation type="submission" date="2020-03" db="EMBL/GenBank/DDBJ databases">
        <title>WGS of actinomycetes isolated from Thailand.</title>
        <authorList>
            <person name="Thawai C."/>
        </authorList>
    </citation>
    <scope>NUCLEOTIDE SEQUENCE [LARGE SCALE GENOMIC DNA]</scope>
    <source>
        <strain evidence="3 4">HSS6-12</strain>
    </source>
</reference>
<dbReference type="PANTHER" id="PTHR33055">
    <property type="entry name" value="TRANSPOSASE FOR INSERTION SEQUENCE ELEMENT IS1111A"/>
    <property type="match status" value="1"/>
</dbReference>
<dbReference type="NCBIfam" id="NF033542">
    <property type="entry name" value="transpos_IS110"/>
    <property type="match status" value="1"/>
</dbReference>
<proteinExistence type="predicted"/>
<dbReference type="EMBL" id="JAATEO010000057">
    <property type="protein sequence ID" value="NJP35775.1"/>
    <property type="molecule type" value="Genomic_DNA"/>
</dbReference>
<organism evidence="3 4">
    <name type="scientific">Micromonospora thermarum</name>
    <dbReference type="NCBI Taxonomy" id="2720024"/>
    <lineage>
        <taxon>Bacteria</taxon>
        <taxon>Bacillati</taxon>
        <taxon>Actinomycetota</taxon>
        <taxon>Actinomycetes</taxon>
        <taxon>Micromonosporales</taxon>
        <taxon>Micromonosporaceae</taxon>
        <taxon>Micromonospora</taxon>
    </lineage>
</organism>
<dbReference type="InterPro" id="IPR002525">
    <property type="entry name" value="Transp_IS110-like_N"/>
</dbReference>
<dbReference type="Proteomes" id="UP000783871">
    <property type="component" value="Unassembled WGS sequence"/>
</dbReference>
<evidence type="ECO:0000259" key="1">
    <source>
        <dbReference type="Pfam" id="PF01548"/>
    </source>
</evidence>
<dbReference type="InterPro" id="IPR003346">
    <property type="entry name" value="Transposase_20"/>
</dbReference>
<sequence>MAVAVGVDVAKEFHWAALVHSETGRVLASRKVDNDPSAIQVLIDDIRAAQAEHGPATVAIDVLGGIAGLLQVMLVDAGLRLVHVSGLAVNRARRGTRGGEHKSDPRDAKVIADQIRLRADELRPVEPATEADSELRLLVGRRRELVVDQTRRISRLRDLLASIHPGLERVVDPTHKVDAALLARYVTPAEIRRAGRRRISEYLRTTGRHNSTVIDALVDKALTAAGAQHVTVPGETVAADIVRDLAREALACRDKLADLDKRILKVLDRHPDAALIQSLPGMGATLTAEFLAVAGGITRFATGDQLASAAGLAPVLHQSGKVHYLRRATSGDKTLKRVFYQSAFCALQRDPASRAFYDRKRAEGKRHHQALIALARRRINVLHALLRTRQPYRLDHPLAA</sequence>
<name>A0ABX0ZIW7_9ACTN</name>
<dbReference type="PANTHER" id="PTHR33055:SF3">
    <property type="entry name" value="PUTATIVE TRANSPOSASE FOR IS117-RELATED"/>
    <property type="match status" value="1"/>
</dbReference>
<keyword evidence="4" id="KW-1185">Reference proteome</keyword>
<comment type="caution">
    <text evidence="3">The sequence shown here is derived from an EMBL/GenBank/DDBJ whole genome shotgun (WGS) entry which is preliminary data.</text>
</comment>
<dbReference type="RefSeq" id="WP_168004086.1">
    <property type="nucleotide sequence ID" value="NZ_JAATEO010000057.1"/>
</dbReference>
<feature type="domain" description="Transposase IS110-like N-terminal" evidence="1">
    <location>
        <begin position="5"/>
        <end position="165"/>
    </location>
</feature>
<dbReference type="Pfam" id="PF02371">
    <property type="entry name" value="Transposase_20"/>
    <property type="match status" value="1"/>
</dbReference>
<protein>
    <submittedName>
        <fullName evidence="3">IS110 family transposase</fullName>
    </submittedName>
</protein>
<gene>
    <name evidence="3" type="ORF">HCJ94_28395</name>
</gene>
<accession>A0ABX0ZIW7</accession>
<evidence type="ECO:0000313" key="3">
    <source>
        <dbReference type="EMBL" id="NJP35775.1"/>
    </source>
</evidence>